<dbReference type="Proteomes" id="UP001183410">
    <property type="component" value="Unassembled WGS sequence"/>
</dbReference>
<keyword evidence="9" id="KW-1185">Reference proteome</keyword>
<dbReference type="Gene3D" id="3.30.70.370">
    <property type="match status" value="1"/>
</dbReference>
<organism evidence="8 9">
    <name type="scientific">Streptomyces chisholmiae</name>
    <dbReference type="NCBI Taxonomy" id="3075540"/>
    <lineage>
        <taxon>Bacteria</taxon>
        <taxon>Bacillati</taxon>
        <taxon>Actinomycetota</taxon>
        <taxon>Actinomycetes</taxon>
        <taxon>Kitasatosporales</taxon>
        <taxon>Streptomycetaceae</taxon>
        <taxon>Streptomyces</taxon>
    </lineage>
</organism>
<dbReference type="PANTHER" id="PTHR10133">
    <property type="entry name" value="DNA POLYMERASE I"/>
    <property type="match status" value="1"/>
</dbReference>
<feature type="domain" description="DNA-directed DNA polymerase family A palm" evidence="7">
    <location>
        <begin position="383"/>
        <end position="573"/>
    </location>
</feature>
<evidence type="ECO:0000313" key="9">
    <source>
        <dbReference type="Proteomes" id="UP001183410"/>
    </source>
</evidence>
<evidence type="ECO:0000313" key="8">
    <source>
        <dbReference type="EMBL" id="MDT0267964.1"/>
    </source>
</evidence>
<evidence type="ECO:0000256" key="5">
    <source>
        <dbReference type="ARBA" id="ARBA00049244"/>
    </source>
</evidence>
<evidence type="ECO:0000259" key="7">
    <source>
        <dbReference type="SMART" id="SM00482"/>
    </source>
</evidence>
<dbReference type="Gene3D" id="1.20.1060.10">
    <property type="entry name" value="Taq DNA Polymerase, Chain T, domain 4"/>
    <property type="match status" value="1"/>
</dbReference>
<name>A0ABU2JTX9_9ACTN</name>
<gene>
    <name evidence="8" type="ORF">RM844_16920</name>
</gene>
<dbReference type="SMART" id="SM00482">
    <property type="entry name" value="POLAc"/>
    <property type="match status" value="1"/>
</dbReference>
<reference evidence="9" key="1">
    <citation type="submission" date="2023-07" db="EMBL/GenBank/DDBJ databases">
        <title>30 novel species of actinomycetes from the DSMZ collection.</title>
        <authorList>
            <person name="Nouioui I."/>
        </authorList>
    </citation>
    <scope>NUCLEOTIDE SEQUENCE [LARGE SCALE GENOMIC DNA]</scope>
    <source>
        <strain evidence="9">DSM 44915</strain>
    </source>
</reference>
<dbReference type="Pfam" id="PF01612">
    <property type="entry name" value="DNA_pol_A_exo1"/>
    <property type="match status" value="1"/>
</dbReference>
<dbReference type="EC" id="2.7.7.7" evidence="2"/>
<dbReference type="Gene3D" id="1.10.150.20">
    <property type="entry name" value="5' to 3' exonuclease, C-terminal subdomain"/>
    <property type="match status" value="1"/>
</dbReference>
<dbReference type="PRINTS" id="PR00868">
    <property type="entry name" value="DNAPOLI"/>
</dbReference>
<dbReference type="Gene3D" id="3.30.420.10">
    <property type="entry name" value="Ribonuclease H-like superfamily/Ribonuclease H"/>
    <property type="match status" value="1"/>
</dbReference>
<keyword evidence="4" id="KW-0235">DNA replication</keyword>
<evidence type="ECO:0000256" key="4">
    <source>
        <dbReference type="ARBA" id="ARBA00022705"/>
    </source>
</evidence>
<sequence>MRTYQHVIAGDTITVRVPENDHDLDEFDRWASSLRGPVALDTETSGLDIYSPHFRLRTVQFGTAREAWVIHWEKGGAFRGSALRALRNAEQLLIHNAPFDWLVLDHHAGVTLESLAPRTLDTRILSALIDPRQAGEGGTGHALKPLSARWVDPAAPDTQEGLTEVFRAFGWTKATGWSRISLNHPTYNLYAGLDTVLTARLAPVLREELRRLDVPDQLTEYEHQLARICAQMQRTGILLDQQYTRQLVTRLGVEAQEHADRARRYGVESVNSPAQIAEALTAMGETLTERTGNGALKVDKPVLLALADLDDDWNRIGARTPNPLADAVLKSKRAGKWRQTYGQTFLETVDENSRVHPSINALQARTGRMSATRPALQTLPSSDFIIRRALLADDGQVMLSADFKAVELRVLAALADVVKMKEAINAGADLHGFTALQVFGPNYTEEQRDLCKSIGFGKVYGGGALGISRMSGAPVAAVQRAIDAYDRTYPEVRRASKRWQREARNAGFVYVSPTGRRLPVDRDKVYAVTNYLCQSTARDVLGQALIQMDEDGLTPHLRLPIHDEVLASVPAAAAPELAHEIERAMTFPIWGVPMEANAKIGGRSWGSLYGADH</sequence>
<protein>
    <recommendedName>
        <fullName evidence="3">DNA polymerase I</fullName>
        <ecNumber evidence="2">2.7.7.7</ecNumber>
    </recommendedName>
</protein>
<dbReference type="InterPro" id="IPR036397">
    <property type="entry name" value="RNaseH_sf"/>
</dbReference>
<comment type="similarity">
    <text evidence="1">Belongs to the DNA polymerase type-A family.</text>
</comment>
<comment type="caution">
    <text evidence="8">The sequence shown here is derived from an EMBL/GenBank/DDBJ whole genome shotgun (WGS) entry which is preliminary data.</text>
</comment>
<proteinExistence type="inferred from homology"/>
<dbReference type="Pfam" id="PF00476">
    <property type="entry name" value="DNA_pol_A"/>
    <property type="match status" value="1"/>
</dbReference>
<dbReference type="InterPro" id="IPR043502">
    <property type="entry name" value="DNA/RNA_pol_sf"/>
</dbReference>
<dbReference type="SUPFAM" id="SSF53098">
    <property type="entry name" value="Ribonuclease H-like"/>
    <property type="match status" value="1"/>
</dbReference>
<evidence type="ECO:0000256" key="3">
    <source>
        <dbReference type="ARBA" id="ARBA00020311"/>
    </source>
</evidence>
<evidence type="ECO:0000256" key="1">
    <source>
        <dbReference type="ARBA" id="ARBA00007705"/>
    </source>
</evidence>
<dbReference type="InterPro" id="IPR012337">
    <property type="entry name" value="RNaseH-like_sf"/>
</dbReference>
<dbReference type="SMART" id="SM00474">
    <property type="entry name" value="35EXOc"/>
    <property type="match status" value="1"/>
</dbReference>
<evidence type="ECO:0000256" key="2">
    <source>
        <dbReference type="ARBA" id="ARBA00012417"/>
    </source>
</evidence>
<comment type="catalytic activity">
    <reaction evidence="5">
        <text>DNA(n) + a 2'-deoxyribonucleoside 5'-triphosphate = DNA(n+1) + diphosphate</text>
        <dbReference type="Rhea" id="RHEA:22508"/>
        <dbReference type="Rhea" id="RHEA-COMP:17339"/>
        <dbReference type="Rhea" id="RHEA-COMP:17340"/>
        <dbReference type="ChEBI" id="CHEBI:33019"/>
        <dbReference type="ChEBI" id="CHEBI:61560"/>
        <dbReference type="ChEBI" id="CHEBI:173112"/>
        <dbReference type="EC" id="2.7.7.7"/>
    </reaction>
</comment>
<dbReference type="SUPFAM" id="SSF56672">
    <property type="entry name" value="DNA/RNA polymerases"/>
    <property type="match status" value="1"/>
</dbReference>
<dbReference type="RefSeq" id="WP_311668046.1">
    <property type="nucleotide sequence ID" value="NZ_JAVREO010000009.1"/>
</dbReference>
<dbReference type="EMBL" id="JAVREO010000009">
    <property type="protein sequence ID" value="MDT0267964.1"/>
    <property type="molecule type" value="Genomic_DNA"/>
</dbReference>
<dbReference type="InterPro" id="IPR002298">
    <property type="entry name" value="DNA_polymerase_A"/>
</dbReference>
<dbReference type="InterPro" id="IPR002562">
    <property type="entry name" value="3'-5'_exonuclease_dom"/>
</dbReference>
<evidence type="ECO:0000259" key="6">
    <source>
        <dbReference type="SMART" id="SM00474"/>
    </source>
</evidence>
<dbReference type="PANTHER" id="PTHR10133:SF27">
    <property type="entry name" value="DNA POLYMERASE NU"/>
    <property type="match status" value="1"/>
</dbReference>
<accession>A0ABU2JTX9</accession>
<dbReference type="InterPro" id="IPR001098">
    <property type="entry name" value="DNA-dir_DNA_pol_A_palm_dom"/>
</dbReference>
<feature type="domain" description="3'-5' exonuclease" evidence="6">
    <location>
        <begin position="18"/>
        <end position="210"/>
    </location>
</feature>